<dbReference type="Proteomes" id="UP000271098">
    <property type="component" value="Unassembled WGS sequence"/>
</dbReference>
<dbReference type="EMBL" id="UYRT01078045">
    <property type="protein sequence ID" value="VDN17640.1"/>
    <property type="molecule type" value="Genomic_DNA"/>
</dbReference>
<sequence length="425" mass="47548">MGDEGTTESGGERGSVDGESGSADGERGSAPSSVSSKDVVGTLDENPVWTRIRDRVTGPSESDNINLACEESMGMSSPECSPSPECRFPSADEAGPSTVSIAMEVAAVAVGLQQLPPAPPLLCLTSAEQDWQLLHRRLAVTLVSLPRLFHGVALRDCFALYRGWKEAWVTGRGLGVLKPIVYMCWHRNYNCSEPEPADVCADASPNSCLHQAFTASMHKRNDEALEKLQEAIDNNESFDIDDISLVDNVFSYKFNNSAEVQEKICICEEWLKFLVKITPIATSRWLSHYQFSIYYTYHMVKFYYQPVQLSLVFRHYDNKEEKKRFYNISLPLFTSLLQATALIPETSEEVVNTKLDVLLSISFIAVLFYDVSDSEIERYIQREMRLLGTVAVGNYSTEASTLMVQKVYRIGNNLDERKRLLGIAE</sequence>
<feature type="region of interest" description="Disordered" evidence="1">
    <location>
        <begin position="1"/>
        <end position="47"/>
    </location>
</feature>
<reference evidence="4" key="1">
    <citation type="submission" date="2016-06" db="UniProtKB">
        <authorList>
            <consortium name="WormBaseParasite"/>
        </authorList>
    </citation>
    <scope>IDENTIFICATION</scope>
</reference>
<feature type="compositionally biased region" description="Low complexity" evidence="1">
    <location>
        <begin position="72"/>
        <end position="86"/>
    </location>
</feature>
<keyword evidence="3" id="KW-1185">Reference proteome</keyword>
<evidence type="ECO:0000313" key="4">
    <source>
        <dbReference type="WBParaSite" id="GPUH_0001059401-mRNA-1"/>
    </source>
</evidence>
<accession>A0A183DPE0</accession>
<dbReference type="AlphaFoldDB" id="A0A183DPE0"/>
<dbReference type="OrthoDB" id="5793750at2759"/>
<name>A0A183DPE0_9BILA</name>
<organism evidence="4">
    <name type="scientific">Gongylonema pulchrum</name>
    <dbReference type="NCBI Taxonomy" id="637853"/>
    <lineage>
        <taxon>Eukaryota</taxon>
        <taxon>Metazoa</taxon>
        <taxon>Ecdysozoa</taxon>
        <taxon>Nematoda</taxon>
        <taxon>Chromadorea</taxon>
        <taxon>Rhabditida</taxon>
        <taxon>Spirurina</taxon>
        <taxon>Spiruromorpha</taxon>
        <taxon>Spiruroidea</taxon>
        <taxon>Gongylonematidae</taxon>
        <taxon>Gongylonema</taxon>
    </lineage>
</organism>
<evidence type="ECO:0000256" key="1">
    <source>
        <dbReference type="SAM" id="MobiDB-lite"/>
    </source>
</evidence>
<evidence type="ECO:0000313" key="2">
    <source>
        <dbReference type="EMBL" id="VDN17640.1"/>
    </source>
</evidence>
<gene>
    <name evidence="2" type="ORF">GPUH_LOCUS10581</name>
</gene>
<feature type="region of interest" description="Disordered" evidence="1">
    <location>
        <begin position="72"/>
        <end position="91"/>
    </location>
</feature>
<proteinExistence type="predicted"/>
<reference evidence="2 3" key="2">
    <citation type="submission" date="2018-11" db="EMBL/GenBank/DDBJ databases">
        <authorList>
            <consortium name="Pathogen Informatics"/>
        </authorList>
    </citation>
    <scope>NUCLEOTIDE SEQUENCE [LARGE SCALE GENOMIC DNA]</scope>
</reference>
<evidence type="ECO:0000313" key="3">
    <source>
        <dbReference type="Proteomes" id="UP000271098"/>
    </source>
</evidence>
<protein>
    <submittedName>
        <fullName evidence="4">NR LBD domain-containing protein</fullName>
    </submittedName>
</protein>
<dbReference type="WBParaSite" id="GPUH_0001059401-mRNA-1">
    <property type="protein sequence ID" value="GPUH_0001059401-mRNA-1"/>
    <property type="gene ID" value="GPUH_0001059401"/>
</dbReference>